<dbReference type="InterPro" id="IPR011990">
    <property type="entry name" value="TPR-like_helical_dom_sf"/>
</dbReference>
<dbReference type="Pfam" id="PF13041">
    <property type="entry name" value="PPR_2"/>
    <property type="match status" value="3"/>
</dbReference>
<dbReference type="Pfam" id="PF01535">
    <property type="entry name" value="PPR"/>
    <property type="match status" value="2"/>
</dbReference>
<evidence type="ECO:0000256" key="3">
    <source>
        <dbReference type="PROSITE-ProRule" id="PRU00708"/>
    </source>
</evidence>
<comment type="similarity">
    <text evidence="1">Belongs to the PPR family. P subfamily.</text>
</comment>
<dbReference type="Pfam" id="PF13812">
    <property type="entry name" value="PPR_3"/>
    <property type="match status" value="1"/>
</dbReference>
<evidence type="ECO:0008006" key="7">
    <source>
        <dbReference type="Google" id="ProtNLM"/>
    </source>
</evidence>
<feature type="repeat" description="PPR" evidence="3">
    <location>
        <begin position="303"/>
        <end position="337"/>
    </location>
</feature>
<evidence type="ECO:0000313" key="5">
    <source>
        <dbReference type="EMBL" id="ERM95733.1"/>
    </source>
</evidence>
<dbReference type="GO" id="GO:0006397">
    <property type="term" value="P:mRNA processing"/>
    <property type="evidence" value="ECO:0000318"/>
    <property type="project" value="GO_Central"/>
</dbReference>
<organism evidence="5 6">
    <name type="scientific">Amborella trichopoda</name>
    <dbReference type="NCBI Taxonomy" id="13333"/>
    <lineage>
        <taxon>Eukaryota</taxon>
        <taxon>Viridiplantae</taxon>
        <taxon>Streptophyta</taxon>
        <taxon>Embryophyta</taxon>
        <taxon>Tracheophyta</taxon>
        <taxon>Spermatophyta</taxon>
        <taxon>Magnoliopsida</taxon>
        <taxon>Amborellales</taxon>
        <taxon>Amborellaceae</taxon>
        <taxon>Amborella</taxon>
    </lineage>
</organism>
<gene>
    <name evidence="5" type="ORF">AMTR_s00023p00240990</name>
</gene>
<dbReference type="GO" id="GO:0003729">
    <property type="term" value="F:mRNA binding"/>
    <property type="evidence" value="ECO:0000318"/>
    <property type="project" value="GO_Central"/>
</dbReference>
<reference evidence="6" key="1">
    <citation type="journal article" date="2013" name="Science">
        <title>The Amborella genome and the evolution of flowering plants.</title>
        <authorList>
            <consortium name="Amborella Genome Project"/>
        </authorList>
    </citation>
    <scope>NUCLEOTIDE SEQUENCE [LARGE SCALE GENOMIC DNA]</scope>
</reference>
<dbReference type="Gene3D" id="1.25.40.10">
    <property type="entry name" value="Tetratricopeptide repeat domain"/>
    <property type="match status" value="3"/>
</dbReference>
<evidence type="ECO:0000256" key="2">
    <source>
        <dbReference type="ARBA" id="ARBA00022737"/>
    </source>
</evidence>
<feature type="repeat" description="PPR" evidence="3">
    <location>
        <begin position="198"/>
        <end position="232"/>
    </location>
</feature>
<dbReference type="NCBIfam" id="TIGR00756">
    <property type="entry name" value="PPR"/>
    <property type="match status" value="5"/>
</dbReference>
<dbReference type="InterPro" id="IPR002885">
    <property type="entry name" value="PPR_rpt"/>
</dbReference>
<evidence type="ECO:0000313" key="6">
    <source>
        <dbReference type="Proteomes" id="UP000017836"/>
    </source>
</evidence>
<evidence type="ECO:0000256" key="1">
    <source>
        <dbReference type="ARBA" id="ARBA00007626"/>
    </source>
</evidence>
<dbReference type="GO" id="GO:0005737">
    <property type="term" value="C:cytoplasm"/>
    <property type="evidence" value="ECO:0000318"/>
    <property type="project" value="GO_Central"/>
</dbReference>
<feature type="repeat" description="PPR" evidence="3">
    <location>
        <begin position="373"/>
        <end position="407"/>
    </location>
</feature>
<feature type="repeat" description="PPR" evidence="3">
    <location>
        <begin position="408"/>
        <end position="442"/>
    </location>
</feature>
<dbReference type="Gramene" id="ERM95733">
    <property type="protein sequence ID" value="ERM95733"/>
    <property type="gene ID" value="AMTR_s00023p00240990"/>
</dbReference>
<feature type="repeat" description="PPR" evidence="3">
    <location>
        <begin position="338"/>
        <end position="372"/>
    </location>
</feature>
<feature type="compositionally biased region" description="Polar residues" evidence="4">
    <location>
        <begin position="40"/>
        <end position="50"/>
    </location>
</feature>
<feature type="repeat" description="PPR" evidence="3">
    <location>
        <begin position="443"/>
        <end position="477"/>
    </location>
</feature>
<dbReference type="OMA" id="GNMDACK"/>
<evidence type="ECO:0000256" key="4">
    <source>
        <dbReference type="SAM" id="MobiDB-lite"/>
    </source>
</evidence>
<dbReference type="PANTHER" id="PTHR47447:SF28">
    <property type="entry name" value="PENTACOTRIPEPTIDE-REPEAT REGION OF PRORP DOMAIN-CONTAINING PROTEIN"/>
    <property type="match status" value="1"/>
</dbReference>
<keyword evidence="6" id="KW-1185">Reference proteome</keyword>
<sequence length="524" mass="60203">MFSFVCNGGRFIRNCPKISRSIFGGIIRNSEELGGKEPSEQNVENHSSNRMFIDSDVAEKSSQKPELEQDVGESLVLNELLSCGTDAHEDDPSASFTYGDNPPENFTQNCNRSPLGHLFYDSIVMEANKIFEVLRKDGPGFDLRCELDAMEPIITNRIVREVLLKIKRGITDDNRERSAKLGYKFFVWLGQQKDYRHTSNTYNLMLEIFSDTGEFKPMWRLVDEMIRNGIPATARTFNILICTCGDVGLARRVVERFLKTKAFNYRPFKHSYNAILHSLLGSNLYKLIEWVYNQMLRDGHSPDTLSYNILIFAKYKMGELHKLHRFLVEMSESGFAPDFHTYNIMLNVLGRGNKPAAASKLLNYMDEVGCHPRVIHFTALIDGFSRAGKLEECLYYFEEMLSRGCMPDVVCYTVMITGFIAWGELDRAQEFFHDMINNGNLPNVFTYNSMIRGFCMAGKFEDACYMLKDMESRGCNPNFQVYSTLVENLRSAGKVSLANEIISQMVEKGRYIQLISKFRRYRRL</sequence>
<keyword evidence="2" id="KW-0677">Repeat</keyword>
<dbReference type="OrthoDB" id="185373at2759"/>
<dbReference type="HOGENOM" id="CLU_002706_49_25_1"/>
<proteinExistence type="inferred from homology"/>
<dbReference type="PROSITE" id="PS51375">
    <property type="entry name" value="PPR"/>
    <property type="match status" value="6"/>
</dbReference>
<feature type="region of interest" description="Disordered" evidence="4">
    <location>
        <begin position="31"/>
        <end position="50"/>
    </location>
</feature>
<accession>W1NJQ5</accession>
<protein>
    <recommendedName>
        <fullName evidence="7">Pentacotripeptide-repeat region of PRORP domain-containing protein</fullName>
    </recommendedName>
</protein>
<dbReference type="AlphaFoldDB" id="W1NJQ5"/>
<name>W1NJQ5_AMBTC</name>
<dbReference type="PANTHER" id="PTHR47447">
    <property type="entry name" value="OS03G0856100 PROTEIN"/>
    <property type="match status" value="1"/>
</dbReference>
<dbReference type="EMBL" id="KI397474">
    <property type="protein sequence ID" value="ERM95733.1"/>
    <property type="molecule type" value="Genomic_DNA"/>
</dbReference>
<dbReference type="eggNOG" id="KOG4197">
    <property type="taxonomic scope" value="Eukaryota"/>
</dbReference>
<dbReference type="Proteomes" id="UP000017836">
    <property type="component" value="Unassembled WGS sequence"/>
</dbReference>